<dbReference type="EMBL" id="VZOL01000856">
    <property type="protein sequence ID" value="KAB0648035.1"/>
    <property type="molecule type" value="Genomic_DNA"/>
</dbReference>
<accession>A0A6L3N6U4</accession>
<name>A0A6L3N6U4_9BURK</name>
<dbReference type="Gene3D" id="3.40.50.720">
    <property type="entry name" value="NAD(P)-binding Rossmann-like Domain"/>
    <property type="match status" value="1"/>
</dbReference>
<feature type="domain" description="6-phosphogluconate dehydrogenase NADP-binding" evidence="1">
    <location>
        <begin position="2"/>
        <end position="127"/>
    </location>
</feature>
<dbReference type="GO" id="GO:0050661">
    <property type="term" value="F:NADP binding"/>
    <property type="evidence" value="ECO:0007669"/>
    <property type="project" value="InterPro"/>
</dbReference>
<evidence type="ECO:0000313" key="3">
    <source>
        <dbReference type="Proteomes" id="UP000473571"/>
    </source>
</evidence>
<dbReference type="AlphaFoldDB" id="A0A6L3N6U4"/>
<organism evidence="2 3">
    <name type="scientific">Burkholderia territorii</name>
    <dbReference type="NCBI Taxonomy" id="1503055"/>
    <lineage>
        <taxon>Bacteria</taxon>
        <taxon>Pseudomonadati</taxon>
        <taxon>Pseudomonadota</taxon>
        <taxon>Betaproteobacteria</taxon>
        <taxon>Burkholderiales</taxon>
        <taxon>Burkholderiaceae</taxon>
        <taxon>Burkholderia</taxon>
        <taxon>Burkholderia cepacia complex</taxon>
    </lineage>
</organism>
<dbReference type="InterPro" id="IPR006115">
    <property type="entry name" value="6PGDH_NADP-bd"/>
</dbReference>
<dbReference type="Proteomes" id="UP000473571">
    <property type="component" value="Unassembled WGS sequence"/>
</dbReference>
<comment type="caution">
    <text evidence="2">The sequence shown here is derived from an EMBL/GenBank/DDBJ whole genome shotgun (WGS) entry which is preliminary data.</text>
</comment>
<evidence type="ECO:0000313" key="2">
    <source>
        <dbReference type="EMBL" id="KAB0648035.1"/>
    </source>
</evidence>
<reference evidence="2 3" key="1">
    <citation type="submission" date="2019-09" db="EMBL/GenBank/DDBJ databases">
        <title>Draft genome sequences of 48 bacterial type strains from the CCUG.</title>
        <authorList>
            <person name="Tunovic T."/>
            <person name="Pineiro-Iglesias B."/>
            <person name="Unosson C."/>
            <person name="Inganas E."/>
            <person name="Ohlen M."/>
            <person name="Cardew S."/>
            <person name="Jensie-Markopoulos S."/>
            <person name="Salva-Serra F."/>
            <person name="Jaen-Luchoro D."/>
            <person name="Karlsson R."/>
            <person name="Svensson-Stadler L."/>
            <person name="Chun J."/>
            <person name="Moore E."/>
        </authorList>
    </citation>
    <scope>NUCLEOTIDE SEQUENCE [LARGE SCALE GENOMIC DNA]</scope>
    <source>
        <strain evidence="2 3">CCUG 65687</strain>
    </source>
</reference>
<dbReference type="SUPFAM" id="SSF51735">
    <property type="entry name" value="NAD(P)-binding Rossmann-fold domains"/>
    <property type="match status" value="1"/>
</dbReference>
<gene>
    <name evidence="2" type="ORF">F7R13_31150</name>
</gene>
<sequence length="128" mass="13465">MEVGFCGPGLMGAPMIRHLLAAGHRVSVWNRTRGKAEALEKDGAQVVDTPRELAERVDTVFVCVLDGRAVGDVVFGEHGLLAGDANARRLKRIVDHSSIPPAATRDYAARAATLGVGWIDAPVSGGVP</sequence>
<feature type="non-terminal residue" evidence="2">
    <location>
        <position position="128"/>
    </location>
</feature>
<dbReference type="RefSeq" id="WP_170296767.1">
    <property type="nucleotide sequence ID" value="NZ_VZOL01000856.1"/>
</dbReference>
<dbReference type="Pfam" id="PF03446">
    <property type="entry name" value="NAD_binding_2"/>
    <property type="match status" value="1"/>
</dbReference>
<protein>
    <submittedName>
        <fullName evidence="2">NAD(P)-dependent oxidoreductase</fullName>
    </submittedName>
</protein>
<dbReference type="InterPro" id="IPR036291">
    <property type="entry name" value="NAD(P)-bd_dom_sf"/>
</dbReference>
<proteinExistence type="predicted"/>
<evidence type="ECO:0000259" key="1">
    <source>
        <dbReference type="Pfam" id="PF03446"/>
    </source>
</evidence>
<dbReference type="PANTHER" id="PTHR43580">
    <property type="entry name" value="OXIDOREDUCTASE GLYR1-RELATED"/>
    <property type="match status" value="1"/>
</dbReference>
<dbReference type="InterPro" id="IPR051265">
    <property type="entry name" value="HIBADH-related_NP60_sf"/>
</dbReference>
<dbReference type="PANTHER" id="PTHR43580:SF2">
    <property type="entry name" value="CYTOKINE-LIKE NUCLEAR FACTOR N-PAC"/>
    <property type="match status" value="1"/>
</dbReference>